<reference evidence="8" key="3">
    <citation type="submission" date="2015-06" db="UniProtKB">
        <authorList>
            <consortium name="EnsemblMetazoa"/>
        </authorList>
    </citation>
    <scope>IDENTIFICATION</scope>
</reference>
<dbReference type="OrthoDB" id="9993879at2759"/>
<dbReference type="SUPFAM" id="SSF48652">
    <property type="entry name" value="Tetraspanin"/>
    <property type="match status" value="1"/>
</dbReference>
<proteinExistence type="inferred from homology"/>
<dbReference type="EMBL" id="AMQN01018859">
    <property type="status" value="NOT_ANNOTATED_CDS"/>
    <property type="molecule type" value="Genomic_DNA"/>
</dbReference>
<protein>
    <recommendedName>
        <fullName evidence="6">Tetraspanin</fullName>
    </recommendedName>
</protein>
<keyword evidence="3 6" id="KW-0812">Transmembrane</keyword>
<reference evidence="9" key="1">
    <citation type="submission" date="2012-12" db="EMBL/GenBank/DDBJ databases">
        <authorList>
            <person name="Hellsten U."/>
            <person name="Grimwood J."/>
            <person name="Chapman J.A."/>
            <person name="Shapiro H."/>
            <person name="Aerts A."/>
            <person name="Otillar R.P."/>
            <person name="Terry A.Y."/>
            <person name="Boore J.L."/>
            <person name="Simakov O."/>
            <person name="Marletaz F."/>
            <person name="Cho S.-J."/>
            <person name="Edsinger-Gonzales E."/>
            <person name="Havlak P."/>
            <person name="Kuo D.-H."/>
            <person name="Larsson T."/>
            <person name="Lv J."/>
            <person name="Arendt D."/>
            <person name="Savage R."/>
            <person name="Osoegawa K."/>
            <person name="de Jong P."/>
            <person name="Lindberg D.R."/>
            <person name="Seaver E.C."/>
            <person name="Weisblat D.A."/>
            <person name="Putnam N.H."/>
            <person name="Grigoriev I.V."/>
            <person name="Rokhsar D.S."/>
        </authorList>
    </citation>
    <scope>NUCLEOTIDE SEQUENCE</scope>
    <source>
        <strain evidence="9">I ESC-2004</strain>
    </source>
</reference>
<evidence type="ECO:0000256" key="4">
    <source>
        <dbReference type="ARBA" id="ARBA00022989"/>
    </source>
</evidence>
<keyword evidence="5 6" id="KW-0472">Membrane</keyword>
<dbReference type="InterPro" id="IPR000301">
    <property type="entry name" value="Tetraspanin_animals"/>
</dbReference>
<evidence type="ECO:0000313" key="8">
    <source>
        <dbReference type="EnsemblMetazoa" id="CapteP160899"/>
    </source>
</evidence>
<organism evidence="7">
    <name type="scientific">Capitella teleta</name>
    <name type="common">Polychaete worm</name>
    <dbReference type="NCBI Taxonomy" id="283909"/>
    <lineage>
        <taxon>Eukaryota</taxon>
        <taxon>Metazoa</taxon>
        <taxon>Spiralia</taxon>
        <taxon>Lophotrochozoa</taxon>
        <taxon>Annelida</taxon>
        <taxon>Polychaeta</taxon>
        <taxon>Sedentaria</taxon>
        <taxon>Scolecida</taxon>
        <taxon>Capitellidae</taxon>
        <taxon>Capitella</taxon>
    </lineage>
</organism>
<keyword evidence="9" id="KW-1185">Reference proteome</keyword>
<dbReference type="InterPro" id="IPR008952">
    <property type="entry name" value="Tetraspanin_EC2_sf"/>
</dbReference>
<dbReference type="Pfam" id="PF00335">
    <property type="entry name" value="Tetraspanin"/>
    <property type="match status" value="1"/>
</dbReference>
<evidence type="ECO:0000256" key="3">
    <source>
        <dbReference type="ARBA" id="ARBA00022692"/>
    </source>
</evidence>
<evidence type="ECO:0000313" key="7">
    <source>
        <dbReference type="EMBL" id="ELU13799.1"/>
    </source>
</evidence>
<feature type="transmembrane region" description="Helical" evidence="6">
    <location>
        <begin position="12"/>
        <end position="34"/>
    </location>
</feature>
<evidence type="ECO:0000313" key="9">
    <source>
        <dbReference type="Proteomes" id="UP000014760"/>
    </source>
</evidence>
<dbReference type="HOGENOM" id="CLU_055524_5_2_1"/>
<dbReference type="Gene3D" id="1.10.1450.10">
    <property type="entry name" value="Tetraspanin"/>
    <property type="match status" value="1"/>
</dbReference>
<dbReference type="AlphaFoldDB" id="R7V5G3"/>
<accession>R7V5G3</accession>
<feature type="transmembrane region" description="Helical" evidence="6">
    <location>
        <begin position="208"/>
        <end position="228"/>
    </location>
</feature>
<keyword evidence="4 6" id="KW-1133">Transmembrane helix</keyword>
<dbReference type="EMBL" id="KB295003">
    <property type="protein sequence ID" value="ELU13799.1"/>
    <property type="molecule type" value="Genomic_DNA"/>
</dbReference>
<feature type="transmembrane region" description="Helical" evidence="6">
    <location>
        <begin position="81"/>
        <end position="106"/>
    </location>
</feature>
<name>R7V5G3_CAPTE</name>
<dbReference type="PROSITE" id="PS00421">
    <property type="entry name" value="TM4_1"/>
    <property type="match status" value="1"/>
</dbReference>
<dbReference type="PIRSF" id="PIRSF002419">
    <property type="entry name" value="Tetraspanin"/>
    <property type="match status" value="1"/>
</dbReference>
<evidence type="ECO:0000256" key="5">
    <source>
        <dbReference type="ARBA" id="ARBA00023136"/>
    </source>
</evidence>
<evidence type="ECO:0000256" key="6">
    <source>
        <dbReference type="RuleBase" id="RU361218"/>
    </source>
</evidence>
<dbReference type="InterPro" id="IPR018503">
    <property type="entry name" value="Tetraspanin_CS"/>
</dbReference>
<sequence length="253" mass="27424">MGSLSKTAKLVLVILSFLFWAAAGGLFFVAGYVFSGYPNFEEIVDAYYTLLPATIIAAVGVFFLLLGIVGCIGACKEQKCLLCLFFSFMLIIFIGLVVGGVLAYFYRKDIDSAVGTGIEKCMTKYGNDTICTGEIDFMQSQLKCCGADNYTDWADTAWVVGQKNASVHFPPSCCANNDCHYNAPTLNQTGVFLKGCHPTLKTNFMDHLGVIAGVAGAFAILQLLGLIFSSILMCRRRADVPYIGLNDPDGMRI</sequence>
<dbReference type="OMA" id="ISCCKIA"/>
<dbReference type="Proteomes" id="UP000014760">
    <property type="component" value="Unassembled WGS sequence"/>
</dbReference>
<dbReference type="STRING" id="283909.R7V5G3"/>
<reference evidence="7 9" key="2">
    <citation type="journal article" date="2013" name="Nature">
        <title>Insights into bilaterian evolution from three spiralian genomes.</title>
        <authorList>
            <person name="Simakov O."/>
            <person name="Marletaz F."/>
            <person name="Cho S.J."/>
            <person name="Edsinger-Gonzales E."/>
            <person name="Havlak P."/>
            <person name="Hellsten U."/>
            <person name="Kuo D.H."/>
            <person name="Larsson T."/>
            <person name="Lv J."/>
            <person name="Arendt D."/>
            <person name="Savage R."/>
            <person name="Osoegawa K."/>
            <person name="de Jong P."/>
            <person name="Grimwood J."/>
            <person name="Chapman J.A."/>
            <person name="Shapiro H."/>
            <person name="Aerts A."/>
            <person name="Otillar R.P."/>
            <person name="Terry A.Y."/>
            <person name="Boore J.L."/>
            <person name="Grigoriev I.V."/>
            <person name="Lindberg D.R."/>
            <person name="Seaver E.C."/>
            <person name="Weisblat D.A."/>
            <person name="Putnam N.H."/>
            <person name="Rokhsar D.S."/>
        </authorList>
    </citation>
    <scope>NUCLEOTIDE SEQUENCE</scope>
    <source>
        <strain evidence="7 9">I ESC-2004</strain>
    </source>
</reference>
<comment type="subcellular location">
    <subcellularLocation>
        <location evidence="1 6">Membrane</location>
        <topology evidence="1 6">Multi-pass membrane protein</topology>
    </subcellularLocation>
</comment>
<dbReference type="InterPro" id="IPR018499">
    <property type="entry name" value="Tetraspanin/Peripherin"/>
</dbReference>
<dbReference type="PANTHER" id="PTHR19282">
    <property type="entry name" value="TETRASPANIN"/>
    <property type="match status" value="1"/>
</dbReference>
<comment type="similarity">
    <text evidence="2 6">Belongs to the tetraspanin (TM4SF) family.</text>
</comment>
<feature type="transmembrane region" description="Helical" evidence="6">
    <location>
        <begin position="46"/>
        <end position="69"/>
    </location>
</feature>
<gene>
    <name evidence="7" type="ORF">CAPTEDRAFT_160899</name>
</gene>
<dbReference type="PRINTS" id="PR00259">
    <property type="entry name" value="TMFOUR"/>
</dbReference>
<dbReference type="PANTHER" id="PTHR19282:SF519">
    <property type="entry name" value="TETRASPANIN"/>
    <property type="match status" value="1"/>
</dbReference>
<evidence type="ECO:0000256" key="2">
    <source>
        <dbReference type="ARBA" id="ARBA00006840"/>
    </source>
</evidence>
<evidence type="ECO:0000256" key="1">
    <source>
        <dbReference type="ARBA" id="ARBA00004141"/>
    </source>
</evidence>
<dbReference type="GO" id="GO:0005886">
    <property type="term" value="C:plasma membrane"/>
    <property type="evidence" value="ECO:0007669"/>
    <property type="project" value="TreeGrafter"/>
</dbReference>
<dbReference type="EnsemblMetazoa" id="CapteT160899">
    <property type="protein sequence ID" value="CapteP160899"/>
    <property type="gene ID" value="CapteG160899"/>
</dbReference>